<protein>
    <submittedName>
        <fullName evidence="2">Alpha/beta hydrolase</fullName>
    </submittedName>
</protein>
<dbReference type="PANTHER" id="PTHR43798:SF33">
    <property type="entry name" value="HYDROLASE, PUTATIVE (AFU_ORTHOLOGUE AFUA_2G14860)-RELATED"/>
    <property type="match status" value="1"/>
</dbReference>
<keyword evidence="3" id="KW-1185">Reference proteome</keyword>
<dbReference type="InterPro" id="IPR000639">
    <property type="entry name" value="Epox_hydrolase-like"/>
</dbReference>
<comment type="caution">
    <text evidence="2">The sequence shown here is derived from an EMBL/GenBank/DDBJ whole genome shotgun (WGS) entry which is preliminary data.</text>
</comment>
<dbReference type="AlphaFoldDB" id="A0A2N5J960"/>
<dbReference type="EMBL" id="NMWU01000025">
    <property type="protein sequence ID" value="PLS30747.1"/>
    <property type="molecule type" value="Genomic_DNA"/>
</dbReference>
<accession>A0A2N5J960</accession>
<name>A0A2N5J960_9BIFI</name>
<dbReference type="InterPro" id="IPR050266">
    <property type="entry name" value="AB_hydrolase_sf"/>
</dbReference>
<dbReference type="Pfam" id="PF12697">
    <property type="entry name" value="Abhydrolase_6"/>
    <property type="match status" value="1"/>
</dbReference>
<dbReference type="PRINTS" id="PR00412">
    <property type="entry name" value="EPOXHYDRLASE"/>
</dbReference>
<gene>
    <name evidence="2" type="ORF">Uis1B_1459</name>
</gene>
<organism evidence="2 3">
    <name type="scientific">Bifidobacterium margollesii</name>
    <dbReference type="NCBI Taxonomy" id="2020964"/>
    <lineage>
        <taxon>Bacteria</taxon>
        <taxon>Bacillati</taxon>
        <taxon>Actinomycetota</taxon>
        <taxon>Actinomycetes</taxon>
        <taxon>Bifidobacteriales</taxon>
        <taxon>Bifidobacteriaceae</taxon>
        <taxon>Bifidobacterium</taxon>
    </lineage>
</organism>
<dbReference type="InterPro" id="IPR029058">
    <property type="entry name" value="AB_hydrolase_fold"/>
</dbReference>
<keyword evidence="2" id="KW-0378">Hydrolase</keyword>
<dbReference type="PANTHER" id="PTHR43798">
    <property type="entry name" value="MONOACYLGLYCEROL LIPASE"/>
    <property type="match status" value="1"/>
</dbReference>
<reference evidence="2 3" key="1">
    <citation type="submission" date="2017-07" db="EMBL/GenBank/DDBJ databases">
        <title>Bifidobacterium novel species.</title>
        <authorList>
            <person name="Lugli G.A."/>
            <person name="Milani C."/>
            <person name="Duranti S."/>
            <person name="Mangifesta M."/>
        </authorList>
    </citation>
    <scope>NUCLEOTIDE SEQUENCE [LARGE SCALE GENOMIC DNA]</scope>
    <source>
        <strain evidence="3">Uis1B</strain>
    </source>
</reference>
<dbReference type="GO" id="GO:0016020">
    <property type="term" value="C:membrane"/>
    <property type="evidence" value="ECO:0007669"/>
    <property type="project" value="TreeGrafter"/>
</dbReference>
<dbReference type="SUPFAM" id="SSF53474">
    <property type="entry name" value="alpha/beta-Hydrolases"/>
    <property type="match status" value="1"/>
</dbReference>
<evidence type="ECO:0000313" key="2">
    <source>
        <dbReference type="EMBL" id="PLS30747.1"/>
    </source>
</evidence>
<dbReference type="InterPro" id="IPR000073">
    <property type="entry name" value="AB_hydrolase_1"/>
</dbReference>
<proteinExistence type="predicted"/>
<dbReference type="RefSeq" id="WP_341476254.1">
    <property type="nucleotide sequence ID" value="NZ_NMWU01000025.1"/>
</dbReference>
<evidence type="ECO:0000259" key="1">
    <source>
        <dbReference type="Pfam" id="PF12697"/>
    </source>
</evidence>
<feature type="domain" description="AB hydrolase-1" evidence="1">
    <location>
        <begin position="20"/>
        <end position="275"/>
    </location>
</feature>
<dbReference type="GO" id="GO:0016787">
    <property type="term" value="F:hydrolase activity"/>
    <property type="evidence" value="ECO:0007669"/>
    <property type="project" value="UniProtKB-KW"/>
</dbReference>
<dbReference type="Gene3D" id="3.40.50.1820">
    <property type="entry name" value="alpha/beta hydrolase"/>
    <property type="match status" value="1"/>
</dbReference>
<dbReference type="Proteomes" id="UP000235050">
    <property type="component" value="Unassembled WGS sequence"/>
</dbReference>
<sequence>MTMTILQTTYRQGDPAAVPVVLVHAFPVDHRIWDVCATRLRECSEGDGDPAFGIYALEMPGAGECPVPTVEQTGPVAEDGAYPEAMTRMAESYAEAFRATGFHKAVWVGISMGGYLILELHRLHPEMFAGIILCDTKAEGDSPATRANRVAIAAECEEHDTVDPVMHFAEPHDGDSAWKRSAEAVSLFTGWIRSQHPRGVAWRERMAAARPDETDQLAKITVPAGIISGTLDPSSAPDRMRPIAERMTGTDCAFTVIEDAGHFTCVEKPDEVARAILELWRRA</sequence>
<evidence type="ECO:0000313" key="3">
    <source>
        <dbReference type="Proteomes" id="UP000235050"/>
    </source>
</evidence>